<keyword evidence="2" id="KW-1185">Reference proteome</keyword>
<dbReference type="EnsemblMetazoa" id="AALB014177-RA">
    <property type="protein sequence ID" value="AALB014177-PA"/>
    <property type="gene ID" value="AALB014177"/>
</dbReference>
<reference evidence="1" key="2">
    <citation type="submission" date="2022-08" db="UniProtKB">
        <authorList>
            <consortium name="EnsemblMetazoa"/>
        </authorList>
    </citation>
    <scope>IDENTIFICATION</scope>
    <source>
        <strain evidence="1">STECLA/ALBI9_A</strain>
    </source>
</reference>
<protein>
    <submittedName>
        <fullName evidence="1">Uncharacterized protein</fullName>
    </submittedName>
</protein>
<evidence type="ECO:0000313" key="2">
    <source>
        <dbReference type="Proteomes" id="UP000069272"/>
    </source>
</evidence>
<evidence type="ECO:0000313" key="1">
    <source>
        <dbReference type="EnsemblMetazoa" id="AALB014177-PA"/>
    </source>
</evidence>
<reference evidence="1 2" key="1">
    <citation type="journal article" date="2017" name="G3 (Bethesda)">
        <title>The Physical Genome Mapping of Anopheles albimanus Corrected Scaffold Misassemblies and Identified Interarm Rearrangements in Genus Anopheles.</title>
        <authorList>
            <person name="Artemov G.N."/>
            <person name="Peery A.N."/>
            <person name="Jiang X."/>
            <person name="Tu Z."/>
            <person name="Stegniy V.N."/>
            <person name="Sharakhova M.V."/>
            <person name="Sharakhov I.V."/>
        </authorList>
    </citation>
    <scope>NUCLEOTIDE SEQUENCE [LARGE SCALE GENOMIC DNA]</scope>
    <source>
        <strain evidence="1 2">ALBI9_A</strain>
    </source>
</reference>
<accession>A0A182FWZ4</accession>
<name>A0A182FWZ4_ANOAL</name>
<dbReference type="AlphaFoldDB" id="A0A182FWZ4"/>
<dbReference type="Proteomes" id="UP000069272">
    <property type="component" value="Chromosome 2L"/>
</dbReference>
<proteinExistence type="predicted"/>
<sequence>MLVSFGGTYGLQCNGGGWWLAKCIMCPVQFVFIGAEIGCGALGGGHVWPSVPKLPANQFHSAALQLANFLPQLAVGVGSLNW</sequence>
<dbReference type="VEuPathDB" id="VectorBase:AALB014177"/>
<organism evidence="1 2">
    <name type="scientific">Anopheles albimanus</name>
    <name type="common">New world malaria mosquito</name>
    <dbReference type="NCBI Taxonomy" id="7167"/>
    <lineage>
        <taxon>Eukaryota</taxon>
        <taxon>Metazoa</taxon>
        <taxon>Ecdysozoa</taxon>
        <taxon>Arthropoda</taxon>
        <taxon>Hexapoda</taxon>
        <taxon>Insecta</taxon>
        <taxon>Pterygota</taxon>
        <taxon>Neoptera</taxon>
        <taxon>Endopterygota</taxon>
        <taxon>Diptera</taxon>
        <taxon>Nematocera</taxon>
        <taxon>Culicoidea</taxon>
        <taxon>Culicidae</taxon>
        <taxon>Anophelinae</taxon>
        <taxon>Anopheles</taxon>
    </lineage>
</organism>